<dbReference type="Gene3D" id="1.10.880.10">
    <property type="entry name" value="Transcription factor, Skn-1-like, DNA-binding domain"/>
    <property type="match status" value="1"/>
</dbReference>
<reference evidence="9" key="2">
    <citation type="submission" date="2017-01" db="EMBL/GenBank/DDBJ databases">
        <authorList>
            <person name="Mah S.A."/>
            <person name="Swanson W.J."/>
            <person name="Moy G.W."/>
            <person name="Vacquier V.D."/>
        </authorList>
    </citation>
    <scope>NUCLEOTIDE SEQUENCE</scope>
</reference>
<evidence type="ECO:0000256" key="1">
    <source>
        <dbReference type="ARBA" id="ARBA00023015"/>
    </source>
</evidence>
<dbReference type="GO" id="GO:0005634">
    <property type="term" value="C:nucleus"/>
    <property type="evidence" value="ECO:0007669"/>
    <property type="project" value="UniProtKB-ARBA"/>
</dbReference>
<keyword evidence="2" id="KW-0238">DNA-binding</keyword>
<dbReference type="EMBL" id="KY458171">
    <property type="protein sequence ID" value="AUA18022.1"/>
    <property type="molecule type" value="mRNA"/>
</dbReference>
<keyword evidence="1" id="KW-0805">Transcription regulation</keyword>
<dbReference type="SUPFAM" id="SSF57959">
    <property type="entry name" value="Leucine zipper domain"/>
    <property type="match status" value="1"/>
</dbReference>
<dbReference type="PANTHER" id="PTHR24411">
    <property type="entry name" value="NUCLEAR FACTOR ERYTHROID 2-RELATED FACTOR"/>
    <property type="match status" value="1"/>
</dbReference>
<evidence type="ECO:0000256" key="7">
    <source>
        <dbReference type="SAM" id="MobiDB-lite"/>
    </source>
</evidence>
<dbReference type="SMART" id="SM00338">
    <property type="entry name" value="BRLZ"/>
    <property type="match status" value="1"/>
</dbReference>
<keyword evidence="5" id="KW-0539">Nucleus</keyword>
<dbReference type="PROSITE" id="PS00036">
    <property type="entry name" value="BZIP_BASIC"/>
    <property type="match status" value="1"/>
</dbReference>
<protein>
    <submittedName>
        <fullName evidence="9">Cap-n-collar isoform C</fullName>
    </submittedName>
</protein>
<feature type="region of interest" description="Disordered" evidence="7">
    <location>
        <begin position="558"/>
        <end position="601"/>
    </location>
</feature>
<dbReference type="Pfam" id="PF03131">
    <property type="entry name" value="bZIP_Maf"/>
    <property type="match status" value="1"/>
</dbReference>
<feature type="domain" description="BZIP" evidence="8">
    <location>
        <begin position="796"/>
        <end position="859"/>
    </location>
</feature>
<dbReference type="CDD" id="cd14698">
    <property type="entry name" value="bZIP_CNC"/>
    <property type="match status" value="1"/>
</dbReference>
<evidence type="ECO:0000259" key="8">
    <source>
        <dbReference type="PROSITE" id="PS50217"/>
    </source>
</evidence>
<feature type="coiled-coil region" evidence="6">
    <location>
        <begin position="814"/>
        <end position="841"/>
    </location>
</feature>
<dbReference type="FunFam" id="1.10.880.10:FF:000004">
    <property type="entry name" value="Nuclear factor, erythroid 2"/>
    <property type="match status" value="1"/>
</dbReference>
<sequence length="914" mass="102374">MLSLKKVYRDELLQLALLLSILRVNHDSFYENDLYDNLDFDNGTSWRSITSTVLRSHYVNPKSLDSVLLNYERDLFADLNSLGRFSRDFRHLDVTTFLLNIERTATAANTEVLPVPVAQQNQTDDPIDGNAGAALPLDVGLSLTQEDMDLIEVLWKQDVDLGFSVENAVPKPDKDEIKIEENGVTASLNEKHDDLEKLKTLQAINDDGVKEEPDENDDPWAGLDYTIDTETGEYVIKGEASVDLSSGEDCGPSCDLPLGDLSLPLPEFLLDEALQLVDLEDEAIQENSADLKDIQNISLDVDGTVQQTNAAVAAKAATTSDEIVSSSEEVLPKDSEDDFDFLTDMIQTPQFHHPHHRTHFQGRMPFVRAMSMEQRWQDLAGLLPNLPSPETGNIHHPFGHHHHHPLHNYSHHPHSMAYSPERGVLLHNATLPTPMGDLNSTVPYSNLGGSNLVNAVATSMNLTNTSEPMGESSNAPHYKLEPSHDMVYYQNGSSEMNQTDGFLSSILNDEDLQLMDMAMNEGMYTMRMLDGNNALSNLSTNGGAAAIAAPAGATSMSRNDMERMDTSSDSAVSSMGSERVPSLSDGEWGDGGSDSGHTSAEHYVTDYPNKMRPYDYSYSSRHLNNGLGASDNARIPPVAQKKHQMYGKRYFQDHSTTNATQPPPTPLKYEYREPSAPSYIPNPPEGAVGPKIPEMKYSCSMEFGLQNHLTRNPVDHIQHNHTYHLPAENSGVMQRPISRDKAKAARKSEDEHLTRDEKRARALNVPISVDDIINLPMDEFNERLSKYDLSESQLSLIRDIRRRGKNKVAAQNCRKRKLDQILSLADEVKEMKDRKMRLINDHEYSTNECKRMRDKYQQLYRHVFQNLRDADGNQYSPYQYSLQASADGTILMVPRSNSSLSNPDQKDPPHNRKD</sequence>
<organism evidence="9">
    <name type="scientific">Leptinotarsa decemlineata</name>
    <name type="common">Colorado potato beetle</name>
    <name type="synonym">Doryphora decemlineata</name>
    <dbReference type="NCBI Taxonomy" id="7539"/>
    <lineage>
        <taxon>Eukaryota</taxon>
        <taxon>Metazoa</taxon>
        <taxon>Ecdysozoa</taxon>
        <taxon>Arthropoda</taxon>
        <taxon>Hexapoda</taxon>
        <taxon>Insecta</taxon>
        <taxon>Pterygota</taxon>
        <taxon>Neoptera</taxon>
        <taxon>Endopterygota</taxon>
        <taxon>Coleoptera</taxon>
        <taxon>Polyphaga</taxon>
        <taxon>Cucujiformia</taxon>
        <taxon>Chrysomeloidea</taxon>
        <taxon>Chrysomelidae</taxon>
        <taxon>Chrysomelinae</taxon>
        <taxon>Doryphorini</taxon>
        <taxon>Leptinotarsa</taxon>
    </lineage>
</organism>
<evidence type="ECO:0000313" key="9">
    <source>
        <dbReference type="EMBL" id="AUA18022.1"/>
    </source>
</evidence>
<dbReference type="InterPro" id="IPR004827">
    <property type="entry name" value="bZIP"/>
</dbReference>
<evidence type="ECO:0000256" key="4">
    <source>
        <dbReference type="ARBA" id="ARBA00023163"/>
    </source>
</evidence>
<dbReference type="PANTHER" id="PTHR24411:SF55">
    <property type="entry name" value="SEGMENTATION PROTEIN CAP'N'COLLAR"/>
    <property type="match status" value="1"/>
</dbReference>
<dbReference type="OrthoDB" id="7458135at2759"/>
<evidence type="ECO:0000256" key="3">
    <source>
        <dbReference type="ARBA" id="ARBA00023159"/>
    </source>
</evidence>
<keyword evidence="4" id="KW-0804">Transcription</keyword>
<evidence type="ECO:0000256" key="6">
    <source>
        <dbReference type="SAM" id="Coils"/>
    </source>
</evidence>
<dbReference type="InterPro" id="IPR047167">
    <property type="entry name" value="NFE2-like"/>
</dbReference>
<name>A0A2H4UZI4_LEPDE</name>
<dbReference type="SUPFAM" id="SSF47454">
    <property type="entry name" value="A DNA-binding domain in eukaryotic transcription factors"/>
    <property type="match status" value="1"/>
</dbReference>
<dbReference type="InterPro" id="IPR046347">
    <property type="entry name" value="bZIP_sf"/>
</dbReference>
<dbReference type="GO" id="GO:0000978">
    <property type="term" value="F:RNA polymerase II cis-regulatory region sequence-specific DNA binding"/>
    <property type="evidence" value="ECO:0007669"/>
    <property type="project" value="InterPro"/>
</dbReference>
<proteinExistence type="evidence at transcript level"/>
<feature type="compositionally biased region" description="Polar residues" evidence="7">
    <location>
        <begin position="567"/>
        <end position="576"/>
    </location>
</feature>
<dbReference type="GO" id="GO:0000981">
    <property type="term" value="F:DNA-binding transcription factor activity, RNA polymerase II-specific"/>
    <property type="evidence" value="ECO:0007669"/>
    <property type="project" value="TreeGrafter"/>
</dbReference>
<accession>A0A2H4UZI4</accession>
<dbReference type="PROSITE" id="PS50217">
    <property type="entry name" value="BZIP"/>
    <property type="match status" value="1"/>
</dbReference>
<dbReference type="AlphaFoldDB" id="A0A2H4UZI4"/>
<dbReference type="InterPro" id="IPR004826">
    <property type="entry name" value="bZIP_Maf"/>
</dbReference>
<feature type="compositionally biased region" description="Basic and acidic residues" evidence="7">
    <location>
        <begin position="904"/>
        <end position="914"/>
    </location>
</feature>
<dbReference type="InterPro" id="IPR008917">
    <property type="entry name" value="TF_DNA-bd_sf"/>
</dbReference>
<feature type="region of interest" description="Disordered" evidence="7">
    <location>
        <begin position="893"/>
        <end position="914"/>
    </location>
</feature>
<keyword evidence="6" id="KW-0175">Coiled coil</keyword>
<evidence type="ECO:0000256" key="2">
    <source>
        <dbReference type="ARBA" id="ARBA00023125"/>
    </source>
</evidence>
<keyword evidence="3" id="KW-0010">Activator</keyword>
<reference evidence="9" key="1">
    <citation type="journal article" date="2017" name="Insect Biochem. Mol. Biol.">
        <title>Leptinotarsa cap 'n' collar isoform C/Kelch-like ECH associated protein 1 signaling is critical for the regulation of ecdysteroidogenesis in the larvae.</title>
        <authorList>
            <person name="Sun Q.K."/>
            <person name="Meng Q.W."/>
            <person name="Xu Q.Y."/>
            <person name="Deng P."/>
            <person name="Guo W.C."/>
            <person name="Li G.Q."/>
        </authorList>
    </citation>
    <scope>NUCLEOTIDE SEQUENCE</scope>
</reference>
<evidence type="ECO:0000256" key="5">
    <source>
        <dbReference type="ARBA" id="ARBA00023242"/>
    </source>
</evidence>